<evidence type="ECO:0000313" key="5">
    <source>
        <dbReference type="Proteomes" id="UP001302812"/>
    </source>
</evidence>
<feature type="region of interest" description="Disordered" evidence="1">
    <location>
        <begin position="215"/>
        <end position="332"/>
    </location>
</feature>
<keyword evidence="4" id="KW-0503">Monooxygenase</keyword>
<comment type="caution">
    <text evidence="4">The sequence shown here is derived from an EMBL/GenBank/DDBJ whole genome shotgun (WGS) entry which is preliminary data.</text>
</comment>
<keyword evidence="5" id="KW-1185">Reference proteome</keyword>
<feature type="transmembrane region" description="Helical" evidence="2">
    <location>
        <begin position="346"/>
        <end position="365"/>
    </location>
</feature>
<dbReference type="Gene3D" id="2.70.50.70">
    <property type="match status" value="1"/>
</dbReference>
<feature type="compositionally biased region" description="Gly residues" evidence="1">
    <location>
        <begin position="228"/>
        <end position="264"/>
    </location>
</feature>
<dbReference type="RefSeq" id="XP_064672308.1">
    <property type="nucleotide sequence ID" value="XM_064810022.1"/>
</dbReference>
<keyword evidence="2" id="KW-1133">Transmembrane helix</keyword>
<dbReference type="GeneID" id="89934146"/>
<feature type="chain" id="PRO_5042901373" evidence="3">
    <location>
        <begin position="23"/>
        <end position="367"/>
    </location>
</feature>
<gene>
    <name evidence="4" type="ORF">N656DRAFT_544042</name>
</gene>
<sequence>MKNIQQLVLAFLATSVPMLASAHMEMTDPPPLRSKHNPNTGLDGVDYSMTSPLATDGSNFPCKGFLTLLGTPKGKPVATWTAGQSYSFTIAGGAHHNGGSCQASLSTDGGKTFRVIHSYEGGCPGQGVSSFRFRVPGDTPATEGAVFAWTWFNNLGNREMYMNCAVVNIVGGGAGFGAEKVAFGGRPGLFMANIGNNCKTVETYNVKFPDPGPDVDSIGNVHPPEGSCGAGLSSGSGSGSGAGTGTGSGSGTGTGSGDSTGIGAPGQTQTSVPGEGTGSSGSTEGETLVSHAPAASTYSHNCQKTIPPPTAQTNTNGEGAGRGPGEWTPGNDWPDWFQSAGSMTFLPAYLVLAVYFGAVAFSFLISG</sequence>
<proteinExistence type="predicted"/>
<accession>A0AAN6THW2</accession>
<evidence type="ECO:0000256" key="1">
    <source>
        <dbReference type="SAM" id="MobiDB-lite"/>
    </source>
</evidence>
<dbReference type="Proteomes" id="UP001302812">
    <property type="component" value="Unassembled WGS sequence"/>
</dbReference>
<evidence type="ECO:0000256" key="3">
    <source>
        <dbReference type="SAM" id="SignalP"/>
    </source>
</evidence>
<keyword evidence="4" id="KW-0560">Oxidoreductase</keyword>
<dbReference type="AlphaFoldDB" id="A0AAN6THW2"/>
<evidence type="ECO:0000256" key="2">
    <source>
        <dbReference type="SAM" id="Phobius"/>
    </source>
</evidence>
<feature type="signal peptide" evidence="3">
    <location>
        <begin position="1"/>
        <end position="22"/>
    </location>
</feature>
<keyword evidence="2" id="KW-0472">Membrane</keyword>
<keyword evidence="3" id="KW-0732">Signal</keyword>
<dbReference type="GO" id="GO:0004497">
    <property type="term" value="F:monooxygenase activity"/>
    <property type="evidence" value="ECO:0007669"/>
    <property type="project" value="UniProtKB-KW"/>
</dbReference>
<reference evidence="4" key="1">
    <citation type="journal article" date="2023" name="Mol. Phylogenet. Evol.">
        <title>Genome-scale phylogeny and comparative genomics of the fungal order Sordariales.</title>
        <authorList>
            <person name="Hensen N."/>
            <person name="Bonometti L."/>
            <person name="Westerberg I."/>
            <person name="Brannstrom I.O."/>
            <person name="Guillou S."/>
            <person name="Cros-Aarteil S."/>
            <person name="Calhoun S."/>
            <person name="Haridas S."/>
            <person name="Kuo A."/>
            <person name="Mondo S."/>
            <person name="Pangilinan J."/>
            <person name="Riley R."/>
            <person name="LaButti K."/>
            <person name="Andreopoulos B."/>
            <person name="Lipzen A."/>
            <person name="Chen C."/>
            <person name="Yan M."/>
            <person name="Daum C."/>
            <person name="Ng V."/>
            <person name="Clum A."/>
            <person name="Steindorff A."/>
            <person name="Ohm R.A."/>
            <person name="Martin F."/>
            <person name="Silar P."/>
            <person name="Natvig D.O."/>
            <person name="Lalanne C."/>
            <person name="Gautier V."/>
            <person name="Ament-Velasquez S.L."/>
            <person name="Kruys A."/>
            <person name="Hutchinson M.I."/>
            <person name="Powell A.J."/>
            <person name="Barry K."/>
            <person name="Miller A.N."/>
            <person name="Grigoriev I.V."/>
            <person name="Debuchy R."/>
            <person name="Gladieux P."/>
            <person name="Hiltunen Thoren M."/>
            <person name="Johannesson H."/>
        </authorList>
    </citation>
    <scope>NUCLEOTIDE SEQUENCE</scope>
    <source>
        <strain evidence="4">CBS 508.74</strain>
    </source>
</reference>
<protein>
    <submittedName>
        <fullName evidence="4">Lytic polysaccharide monooxygenase</fullName>
    </submittedName>
</protein>
<dbReference type="PANTHER" id="PTHR36182:SF1">
    <property type="entry name" value="PROTEIN, PUTATIVE (AFU_ORTHOLOGUE AFUA_6G10930)-RELATED"/>
    <property type="match status" value="1"/>
</dbReference>
<evidence type="ECO:0000313" key="4">
    <source>
        <dbReference type="EMBL" id="KAK4114738.1"/>
    </source>
</evidence>
<keyword evidence="2" id="KW-0812">Transmembrane</keyword>
<organism evidence="4 5">
    <name type="scientific">Canariomyces notabilis</name>
    <dbReference type="NCBI Taxonomy" id="2074819"/>
    <lineage>
        <taxon>Eukaryota</taxon>
        <taxon>Fungi</taxon>
        <taxon>Dikarya</taxon>
        <taxon>Ascomycota</taxon>
        <taxon>Pezizomycotina</taxon>
        <taxon>Sordariomycetes</taxon>
        <taxon>Sordariomycetidae</taxon>
        <taxon>Sordariales</taxon>
        <taxon>Chaetomiaceae</taxon>
        <taxon>Canariomyces</taxon>
    </lineage>
</organism>
<name>A0AAN6THW2_9PEZI</name>
<reference evidence="4" key="2">
    <citation type="submission" date="2023-05" db="EMBL/GenBank/DDBJ databases">
        <authorList>
            <consortium name="Lawrence Berkeley National Laboratory"/>
            <person name="Steindorff A."/>
            <person name="Hensen N."/>
            <person name="Bonometti L."/>
            <person name="Westerberg I."/>
            <person name="Brannstrom I.O."/>
            <person name="Guillou S."/>
            <person name="Cros-Aarteil S."/>
            <person name="Calhoun S."/>
            <person name="Haridas S."/>
            <person name="Kuo A."/>
            <person name="Mondo S."/>
            <person name="Pangilinan J."/>
            <person name="Riley R."/>
            <person name="Labutti K."/>
            <person name="Andreopoulos B."/>
            <person name="Lipzen A."/>
            <person name="Chen C."/>
            <person name="Yanf M."/>
            <person name="Daum C."/>
            <person name="Ng V."/>
            <person name="Clum A."/>
            <person name="Ohm R."/>
            <person name="Martin F."/>
            <person name="Silar P."/>
            <person name="Natvig D."/>
            <person name="Lalanne C."/>
            <person name="Gautier V."/>
            <person name="Ament-Velasquez S.L."/>
            <person name="Kruys A."/>
            <person name="Hutchinson M.I."/>
            <person name="Powell A.J."/>
            <person name="Barry K."/>
            <person name="Miller A.N."/>
            <person name="Grigoriev I.V."/>
            <person name="Debuchy R."/>
            <person name="Gladieux P."/>
            <person name="Thoren M.H."/>
            <person name="Johannesson H."/>
        </authorList>
    </citation>
    <scope>NUCLEOTIDE SEQUENCE</scope>
    <source>
        <strain evidence="4">CBS 508.74</strain>
    </source>
</reference>
<dbReference type="EMBL" id="MU853336">
    <property type="protein sequence ID" value="KAK4114738.1"/>
    <property type="molecule type" value="Genomic_DNA"/>
</dbReference>
<dbReference type="PANTHER" id="PTHR36182">
    <property type="entry name" value="PROTEIN, PUTATIVE (AFU_ORTHOLOGUE AFUA_6G10930)-RELATED"/>
    <property type="match status" value="1"/>
</dbReference>